<evidence type="ECO:0000259" key="3">
    <source>
        <dbReference type="Pfam" id="PF00685"/>
    </source>
</evidence>
<dbReference type="SUPFAM" id="SSF52540">
    <property type="entry name" value="P-loop containing nucleoside triphosphate hydrolases"/>
    <property type="match status" value="1"/>
</dbReference>
<evidence type="ECO:0000256" key="2">
    <source>
        <dbReference type="ARBA" id="ARBA00022679"/>
    </source>
</evidence>
<keyword evidence="5" id="KW-1185">Reference proteome</keyword>
<accession>A0A7M5UNB6</accession>
<proteinExistence type="inferred from homology"/>
<sequence>MAEQEITATEIKDETLEEYYEQSIVPPFHRCYHIKPFNVVFSKNYPRHHQFIQDFEVFKDDVFVSTFPKSGTRWLQELIWCMRHKNGIEKAKSKDLDERVPHFELPFVMDSKSIEEDKSYLLNGINNLSRPRTLKTHLPFPMLPKGVQEKGAKIVYCYRNPRDTMLSLFNFMKLIQNYTGTMELYSDVFLKGLTPYYLPYFSQVLGYWNRRSQENLLVLCYEEMQKDLPSVVRKIASFLDIEMTDEEVLKLCHHTSFDQMKKNPHVNVLKGLKMYDGQYLNKGKVGQWKDHFSEELIQKFELFEREGLKGTDLEFVFEL</sequence>
<dbReference type="Pfam" id="PF00685">
    <property type="entry name" value="Sulfotransfer_1"/>
    <property type="match status" value="1"/>
</dbReference>
<dbReference type="InterPro" id="IPR027417">
    <property type="entry name" value="P-loop_NTPase"/>
</dbReference>
<feature type="domain" description="Sulfotransferase" evidence="3">
    <location>
        <begin position="59"/>
        <end position="311"/>
    </location>
</feature>
<dbReference type="Proteomes" id="UP000594262">
    <property type="component" value="Unplaced"/>
</dbReference>
<reference evidence="4" key="1">
    <citation type="submission" date="2021-01" db="UniProtKB">
        <authorList>
            <consortium name="EnsemblMetazoa"/>
        </authorList>
    </citation>
    <scope>IDENTIFICATION</scope>
</reference>
<dbReference type="RefSeq" id="XP_066927038.1">
    <property type="nucleotide sequence ID" value="XM_067070937.1"/>
</dbReference>
<comment type="similarity">
    <text evidence="1">Belongs to the sulfotransferase 1 family.</text>
</comment>
<dbReference type="PANTHER" id="PTHR11783">
    <property type="entry name" value="SULFOTRANSFERASE SULT"/>
    <property type="match status" value="1"/>
</dbReference>
<dbReference type="GO" id="GO:0008146">
    <property type="term" value="F:sulfotransferase activity"/>
    <property type="evidence" value="ECO:0007669"/>
    <property type="project" value="InterPro"/>
</dbReference>
<dbReference type="GeneID" id="136814397"/>
<organism evidence="4 5">
    <name type="scientific">Clytia hemisphaerica</name>
    <dbReference type="NCBI Taxonomy" id="252671"/>
    <lineage>
        <taxon>Eukaryota</taxon>
        <taxon>Metazoa</taxon>
        <taxon>Cnidaria</taxon>
        <taxon>Hydrozoa</taxon>
        <taxon>Hydroidolina</taxon>
        <taxon>Leptothecata</taxon>
        <taxon>Obeliida</taxon>
        <taxon>Clytiidae</taxon>
        <taxon>Clytia</taxon>
    </lineage>
</organism>
<name>A0A7M5UNB6_9CNID</name>
<evidence type="ECO:0000256" key="1">
    <source>
        <dbReference type="ARBA" id="ARBA00005771"/>
    </source>
</evidence>
<dbReference type="InterPro" id="IPR000863">
    <property type="entry name" value="Sulfotransferase_dom"/>
</dbReference>
<dbReference type="Gene3D" id="3.40.50.300">
    <property type="entry name" value="P-loop containing nucleotide triphosphate hydrolases"/>
    <property type="match status" value="1"/>
</dbReference>
<protein>
    <recommendedName>
        <fullName evidence="3">Sulfotransferase domain-containing protein</fullName>
    </recommendedName>
</protein>
<evidence type="ECO:0000313" key="5">
    <source>
        <dbReference type="Proteomes" id="UP000594262"/>
    </source>
</evidence>
<dbReference type="AlphaFoldDB" id="A0A7M5UNB6"/>
<dbReference type="OrthoDB" id="5973838at2759"/>
<keyword evidence="2" id="KW-0808">Transferase</keyword>
<dbReference type="EnsemblMetazoa" id="CLYHEMT003156.1">
    <property type="protein sequence ID" value="CLYHEMP003156.1"/>
    <property type="gene ID" value="CLYHEMG003156"/>
</dbReference>
<evidence type="ECO:0000313" key="4">
    <source>
        <dbReference type="EnsemblMetazoa" id="CLYHEMP003156.1"/>
    </source>
</evidence>